<proteinExistence type="predicted"/>
<reference evidence="2" key="1">
    <citation type="submission" date="2022-11" db="UniProtKB">
        <authorList>
            <consortium name="WormBaseParasite"/>
        </authorList>
    </citation>
    <scope>IDENTIFICATION</scope>
</reference>
<name>A0AC34Q475_9BILA</name>
<accession>A0AC34Q475</accession>
<organism evidence="1 2">
    <name type="scientific">Panagrolaimus sp. JU765</name>
    <dbReference type="NCBI Taxonomy" id="591449"/>
    <lineage>
        <taxon>Eukaryota</taxon>
        <taxon>Metazoa</taxon>
        <taxon>Ecdysozoa</taxon>
        <taxon>Nematoda</taxon>
        <taxon>Chromadorea</taxon>
        <taxon>Rhabditida</taxon>
        <taxon>Tylenchina</taxon>
        <taxon>Panagrolaimomorpha</taxon>
        <taxon>Panagrolaimoidea</taxon>
        <taxon>Panagrolaimidae</taxon>
        <taxon>Panagrolaimus</taxon>
    </lineage>
</organism>
<evidence type="ECO:0000313" key="2">
    <source>
        <dbReference type="WBParaSite" id="JU765_v2.g12816.t1"/>
    </source>
</evidence>
<dbReference type="Proteomes" id="UP000887576">
    <property type="component" value="Unplaced"/>
</dbReference>
<protein>
    <submittedName>
        <fullName evidence="2">N-acetyltransferase domain-containing protein</fullName>
    </submittedName>
</protein>
<evidence type="ECO:0000313" key="1">
    <source>
        <dbReference type="Proteomes" id="UP000887576"/>
    </source>
</evidence>
<dbReference type="WBParaSite" id="JU765_v2.g12816.t1">
    <property type="protein sequence ID" value="JU765_v2.g12816.t1"/>
    <property type="gene ID" value="JU765_v2.g12816"/>
</dbReference>
<sequence length="98" mass="10480">MPEYTGQGIAKKLMEKSLQLATENNCQYVVACATAKASANLMSKFGFSCAREIPFNSFRENGVAVYQNLHDGNTSGKLMICKIGSSVSSAGSFDTLSI</sequence>